<dbReference type="Proteomes" id="UP000076234">
    <property type="component" value="Chromosome"/>
</dbReference>
<dbReference type="GO" id="GO:1903607">
    <property type="term" value="P:cytochrome c biosynthetic process"/>
    <property type="evidence" value="ECO:0007669"/>
    <property type="project" value="TreeGrafter"/>
</dbReference>
<evidence type="ECO:0000256" key="4">
    <source>
        <dbReference type="ARBA" id="ARBA00016452"/>
    </source>
</evidence>
<dbReference type="STRING" id="1219058.AOA14_12075"/>
<accession>A0A142VZW8</accession>
<dbReference type="Pfam" id="PF03379">
    <property type="entry name" value="CcmB"/>
    <property type="match status" value="1"/>
</dbReference>
<dbReference type="GO" id="GO:0015232">
    <property type="term" value="F:heme transmembrane transporter activity"/>
    <property type="evidence" value="ECO:0007669"/>
    <property type="project" value="InterPro"/>
</dbReference>
<dbReference type="GO" id="GO:0005886">
    <property type="term" value="C:plasma membrane"/>
    <property type="evidence" value="ECO:0007669"/>
    <property type="project" value="UniProtKB-SubCell"/>
</dbReference>
<dbReference type="InterPro" id="IPR003544">
    <property type="entry name" value="Cyt_c_biogenesis_CcmB"/>
</dbReference>
<keyword evidence="8 13" id="KW-0812">Transmembrane</keyword>
<evidence type="ECO:0000256" key="12">
    <source>
        <dbReference type="PIRNR" id="PIRNR002764"/>
    </source>
</evidence>
<reference evidence="14 15" key="2">
    <citation type="journal article" date="2016" name="Genome Announc.">
        <title>Complete Genome Sequence of Sphingopyxis terrae Strain 203-1 (NBRC 111660), a Polyethylene Glycol Degrader.</title>
        <authorList>
            <person name="Ohtsubo Y."/>
            <person name="Nonoyama S."/>
            <person name="Nagata Y."/>
            <person name="Numata M."/>
            <person name="Tsuchikane K."/>
            <person name="Hosoyama A."/>
            <person name="Yamazoe A."/>
            <person name="Tsuda M."/>
            <person name="Fujita N."/>
            <person name="Kawai F."/>
        </authorList>
    </citation>
    <scope>NUCLEOTIDE SEQUENCE [LARGE SCALE GENOMIC DNA]</scope>
    <source>
        <strain evidence="14 15">203-1</strain>
    </source>
</reference>
<organism evidence="14 15">
    <name type="scientific">Sphingopyxis terrae subsp. terrae NBRC 15098</name>
    <dbReference type="NCBI Taxonomy" id="1219058"/>
    <lineage>
        <taxon>Bacteria</taxon>
        <taxon>Pseudomonadati</taxon>
        <taxon>Pseudomonadota</taxon>
        <taxon>Alphaproteobacteria</taxon>
        <taxon>Sphingomonadales</taxon>
        <taxon>Sphingomonadaceae</taxon>
        <taxon>Sphingopyxis</taxon>
    </lineage>
</organism>
<comment type="subcellular location">
    <subcellularLocation>
        <location evidence="2">Cell inner membrane</location>
        <topology evidence="2">Multi-pass membrane protein</topology>
    </subcellularLocation>
</comment>
<dbReference type="RefSeq" id="WP_062901990.1">
    <property type="nucleotide sequence ID" value="NZ_CP013342.1"/>
</dbReference>
<keyword evidence="5 12" id="KW-0813">Transport</keyword>
<feature type="transmembrane region" description="Helical" evidence="13">
    <location>
        <begin position="45"/>
        <end position="64"/>
    </location>
</feature>
<evidence type="ECO:0000256" key="1">
    <source>
        <dbReference type="ARBA" id="ARBA00002442"/>
    </source>
</evidence>
<gene>
    <name evidence="14" type="ORF">AOA14_12075</name>
</gene>
<protein>
    <recommendedName>
        <fullName evidence="4 12">Heme exporter protein B</fullName>
    </recommendedName>
</protein>
<proteinExistence type="inferred from homology"/>
<reference evidence="15" key="1">
    <citation type="submission" date="2015-11" db="EMBL/GenBank/DDBJ databases">
        <title>Complete genome sequence of a polyethylene glycol-degrading strain Sphingopyxis terrae strain 203-1 (NBRC 15098).</title>
        <authorList>
            <person name="Yoshiyuki O."/>
            <person name="Shouta N."/>
            <person name="Nagata Y."/>
            <person name="Numata M."/>
            <person name="Tsuchikane K."/>
            <person name="Hosoyama A."/>
            <person name="Yamazoe A."/>
            <person name="Tsuda M."/>
            <person name="Fujita N."/>
            <person name="Kawai F."/>
        </authorList>
    </citation>
    <scope>NUCLEOTIDE SEQUENCE [LARGE SCALE GENOMIC DNA]</scope>
    <source>
        <strain evidence="15">203-1</strain>
    </source>
</reference>
<dbReference type="PANTHER" id="PTHR30070:SF1">
    <property type="entry name" value="CYTOCHROME C BIOGENESIS B-RELATED"/>
    <property type="match status" value="1"/>
</dbReference>
<feature type="transmembrane region" description="Helical" evidence="13">
    <location>
        <begin position="190"/>
        <end position="210"/>
    </location>
</feature>
<evidence type="ECO:0000256" key="8">
    <source>
        <dbReference type="ARBA" id="ARBA00022692"/>
    </source>
</evidence>
<dbReference type="PANTHER" id="PTHR30070">
    <property type="entry name" value="HEME EXPORTER PROTEIN B"/>
    <property type="match status" value="1"/>
</dbReference>
<dbReference type="GO" id="GO:0017004">
    <property type="term" value="P:cytochrome complex assembly"/>
    <property type="evidence" value="ECO:0007669"/>
    <property type="project" value="UniProtKB-KW"/>
</dbReference>
<feature type="transmembrane region" description="Helical" evidence="13">
    <location>
        <begin position="20"/>
        <end position="39"/>
    </location>
</feature>
<sequence length="215" mass="21648">MTALLALFWRDLRRAWGSGALWLPVVFFLLVATAFPFAVGPDAPLLARTGGGMLWVAALLAALLPIDRLIRPDKDAGVLDQLAVRGVADEVVAAVKIAAHAIGFGLPLLIALLPAAALLAQDAARVATIATGLAIAIPALASLAVLSAALTANLKGGNAIGGLLVLPLAVPLLIFGAGMLDPSGRGATKLLAAASLLLTVIGPFAAGAALRGLRE</sequence>
<dbReference type="EMBL" id="CP013342">
    <property type="protein sequence ID" value="AMU95343.1"/>
    <property type="molecule type" value="Genomic_DNA"/>
</dbReference>
<keyword evidence="10 13" id="KW-1133">Transmembrane helix</keyword>
<dbReference type="KEGG" id="ster:AOA14_12075"/>
<feature type="transmembrane region" description="Helical" evidence="13">
    <location>
        <begin position="101"/>
        <end position="120"/>
    </location>
</feature>
<evidence type="ECO:0000313" key="14">
    <source>
        <dbReference type="EMBL" id="AMU95343.1"/>
    </source>
</evidence>
<evidence type="ECO:0000256" key="10">
    <source>
        <dbReference type="ARBA" id="ARBA00022989"/>
    </source>
</evidence>
<keyword evidence="11 12" id="KW-0472">Membrane</keyword>
<name>A0A142VZW8_9SPHN</name>
<keyword evidence="7 12" id="KW-0997">Cell inner membrane</keyword>
<feature type="transmembrane region" description="Helical" evidence="13">
    <location>
        <begin position="159"/>
        <end position="178"/>
    </location>
</feature>
<dbReference type="InterPro" id="IPR026031">
    <property type="entry name" value="Cyt_c_CcmB_bac"/>
</dbReference>
<comment type="function">
    <text evidence="1 12">Required for the export of heme to the periplasm for the biogenesis of c-type cytochromes.</text>
</comment>
<evidence type="ECO:0000256" key="9">
    <source>
        <dbReference type="ARBA" id="ARBA00022748"/>
    </source>
</evidence>
<evidence type="ECO:0000256" key="2">
    <source>
        <dbReference type="ARBA" id="ARBA00004429"/>
    </source>
</evidence>
<evidence type="ECO:0000256" key="11">
    <source>
        <dbReference type="ARBA" id="ARBA00023136"/>
    </source>
</evidence>
<evidence type="ECO:0000256" key="6">
    <source>
        <dbReference type="ARBA" id="ARBA00022475"/>
    </source>
</evidence>
<dbReference type="PIRSF" id="PIRSF002764">
    <property type="entry name" value="CcmB"/>
    <property type="match status" value="1"/>
</dbReference>
<keyword evidence="6 12" id="KW-1003">Cell membrane</keyword>
<evidence type="ECO:0000256" key="3">
    <source>
        <dbReference type="ARBA" id="ARBA00010544"/>
    </source>
</evidence>
<comment type="similarity">
    <text evidence="3 12">Belongs to the CcmB/CycW/HelB family.</text>
</comment>
<evidence type="ECO:0000313" key="15">
    <source>
        <dbReference type="Proteomes" id="UP000076234"/>
    </source>
</evidence>
<dbReference type="PRINTS" id="PR01414">
    <property type="entry name" value="CCMBBIOGNSIS"/>
</dbReference>
<evidence type="ECO:0000256" key="13">
    <source>
        <dbReference type="SAM" id="Phobius"/>
    </source>
</evidence>
<feature type="transmembrane region" description="Helical" evidence="13">
    <location>
        <begin position="126"/>
        <end position="152"/>
    </location>
</feature>
<evidence type="ECO:0000256" key="7">
    <source>
        <dbReference type="ARBA" id="ARBA00022519"/>
    </source>
</evidence>
<dbReference type="AlphaFoldDB" id="A0A142VZW8"/>
<keyword evidence="9 12" id="KW-0201">Cytochrome c-type biogenesis</keyword>
<evidence type="ECO:0000256" key="5">
    <source>
        <dbReference type="ARBA" id="ARBA00022448"/>
    </source>
</evidence>